<feature type="non-terminal residue" evidence="4">
    <location>
        <position position="1"/>
    </location>
</feature>
<dbReference type="InterPro" id="IPR034783">
    <property type="entry name" value="SNX4"/>
</dbReference>
<accession>A0A267G5F3</accession>
<comment type="similarity">
    <text evidence="1">Belongs to the sorting nexin family.</text>
</comment>
<evidence type="ECO:0000313" key="5">
    <source>
        <dbReference type="Proteomes" id="UP000215902"/>
    </source>
</evidence>
<evidence type="ECO:0000259" key="3">
    <source>
        <dbReference type="PROSITE" id="PS50195"/>
    </source>
</evidence>
<dbReference type="GO" id="GO:0005886">
    <property type="term" value="C:plasma membrane"/>
    <property type="evidence" value="ECO:0007669"/>
    <property type="project" value="TreeGrafter"/>
</dbReference>
<dbReference type="STRING" id="282301.A0A267G5F3"/>
<dbReference type="GO" id="GO:0032266">
    <property type="term" value="F:phosphatidylinositol-3-phosphate binding"/>
    <property type="evidence" value="ECO:0007669"/>
    <property type="project" value="TreeGrafter"/>
</dbReference>
<dbReference type="GO" id="GO:2000786">
    <property type="term" value="P:positive regulation of autophagosome assembly"/>
    <property type="evidence" value="ECO:0007669"/>
    <property type="project" value="TreeGrafter"/>
</dbReference>
<evidence type="ECO:0000256" key="1">
    <source>
        <dbReference type="ARBA" id="ARBA00010883"/>
    </source>
</evidence>
<dbReference type="Gene3D" id="3.30.1520.10">
    <property type="entry name" value="Phox-like domain"/>
    <property type="match status" value="1"/>
</dbReference>
<dbReference type="PROSITE" id="PS50195">
    <property type="entry name" value="PX"/>
    <property type="match status" value="1"/>
</dbReference>
<name>A0A267G5F3_9PLAT</name>
<organism evidence="4 5">
    <name type="scientific">Macrostomum lignano</name>
    <dbReference type="NCBI Taxonomy" id="282301"/>
    <lineage>
        <taxon>Eukaryota</taxon>
        <taxon>Metazoa</taxon>
        <taxon>Spiralia</taxon>
        <taxon>Lophotrochozoa</taxon>
        <taxon>Platyhelminthes</taxon>
        <taxon>Rhabditophora</taxon>
        <taxon>Macrostomorpha</taxon>
        <taxon>Macrostomida</taxon>
        <taxon>Macrostomidae</taxon>
        <taxon>Macrostomum</taxon>
    </lineage>
</organism>
<dbReference type="GO" id="GO:0015031">
    <property type="term" value="P:protein transport"/>
    <property type="evidence" value="ECO:0007669"/>
    <property type="project" value="InterPro"/>
</dbReference>
<keyword evidence="2" id="KW-0175">Coiled coil</keyword>
<reference evidence="4 5" key="1">
    <citation type="submission" date="2017-06" db="EMBL/GenBank/DDBJ databases">
        <title>A platform for efficient transgenesis in Macrostomum lignano, a flatworm model organism for stem cell research.</title>
        <authorList>
            <person name="Berezikov E."/>
        </authorList>
    </citation>
    <scope>NUCLEOTIDE SEQUENCE [LARGE SCALE GENOMIC DNA]</scope>
    <source>
        <strain evidence="4">DV1</strain>
        <tissue evidence="4">Whole organism</tissue>
    </source>
</reference>
<proteinExistence type="inferred from homology"/>
<feature type="domain" description="PX" evidence="3">
    <location>
        <begin position="23"/>
        <end position="157"/>
    </location>
</feature>
<dbReference type="InterPro" id="IPR036871">
    <property type="entry name" value="PX_dom_sf"/>
</dbReference>
<protein>
    <recommendedName>
        <fullName evidence="3">PX domain-containing protein</fullName>
    </recommendedName>
</protein>
<dbReference type="InterPro" id="IPR001683">
    <property type="entry name" value="PX_dom"/>
</dbReference>
<dbReference type="GO" id="GO:0031201">
    <property type="term" value="C:SNARE complex"/>
    <property type="evidence" value="ECO:0007669"/>
    <property type="project" value="TreeGrafter"/>
</dbReference>
<dbReference type="EMBL" id="NIVC01000578">
    <property type="protein sequence ID" value="PAA80482.1"/>
    <property type="molecule type" value="Genomic_DNA"/>
</dbReference>
<sequence>DPQQQLQTQSEQQQPVQLSLPKPSGRYLRVRIADQERSPDDRVAYVVETRVLDQEATPQELRDLLGSHALQTCRYYSDFDLLRGFLELKYPDCLIPPLPDKLSSYAPWKIAGQKFDQDFLDNRRFGLELFINRVLCHRRLSLCQQVVSFLRHDSEWRLRVFTPAIGQQLDAAISARSAAFRLRSPLPAVATMRTNAAAVRAAVQAVAKAYEQLVARHYRIHRLHSTLGGILSDWCGLEEDPAFADALQTAGHYMDVYASGADSAVGEDDELLNRLREAAGFCDSVAGLCRRLELKILKAEQLEDAIAAKRDEKRRVETDSYGLSLRGLRTRLFGAQDAEQKRAALYQLETDISQLEAGLATARRSLDAGSASVDSEMADFQAQRRVDLGRLVALLCEMRAEKLHRACRIWAHSRDTFARV</sequence>
<dbReference type="PANTHER" id="PTHR46596">
    <property type="entry name" value="SORTING NEXIN-4"/>
    <property type="match status" value="1"/>
</dbReference>
<dbReference type="InterPro" id="IPR027267">
    <property type="entry name" value="AH/BAR_dom_sf"/>
</dbReference>
<dbReference type="Gene3D" id="1.20.1270.60">
    <property type="entry name" value="Arfaptin homology (AH) domain/BAR domain"/>
    <property type="match status" value="1"/>
</dbReference>
<dbReference type="PANTHER" id="PTHR46596:SF1">
    <property type="entry name" value="SORTING NEXIN-4"/>
    <property type="match status" value="1"/>
</dbReference>
<dbReference type="SMART" id="SM00312">
    <property type="entry name" value="PX"/>
    <property type="match status" value="1"/>
</dbReference>
<dbReference type="GO" id="GO:0031901">
    <property type="term" value="C:early endosome membrane"/>
    <property type="evidence" value="ECO:0007669"/>
    <property type="project" value="TreeGrafter"/>
</dbReference>
<dbReference type="SUPFAM" id="SSF64268">
    <property type="entry name" value="PX domain"/>
    <property type="match status" value="1"/>
</dbReference>
<dbReference type="Proteomes" id="UP000215902">
    <property type="component" value="Unassembled WGS sequence"/>
</dbReference>
<keyword evidence="5" id="KW-1185">Reference proteome</keyword>
<evidence type="ECO:0000313" key="4">
    <source>
        <dbReference type="EMBL" id="PAA80482.1"/>
    </source>
</evidence>
<evidence type="ECO:0000256" key="2">
    <source>
        <dbReference type="SAM" id="Coils"/>
    </source>
</evidence>
<gene>
    <name evidence="4" type="ORF">BOX15_Mlig031626g2</name>
</gene>
<feature type="coiled-coil region" evidence="2">
    <location>
        <begin position="292"/>
        <end position="319"/>
    </location>
</feature>
<dbReference type="AlphaFoldDB" id="A0A267G5F3"/>
<dbReference type="OrthoDB" id="289314at2759"/>
<dbReference type="Pfam" id="PF00787">
    <property type="entry name" value="PX"/>
    <property type="match status" value="1"/>
</dbReference>
<comment type="caution">
    <text evidence="4">The sequence shown here is derived from an EMBL/GenBank/DDBJ whole genome shotgun (WGS) entry which is preliminary data.</text>
</comment>